<protein>
    <recommendedName>
        <fullName evidence="1">DUF7745 domain-containing protein</fullName>
    </recommendedName>
</protein>
<keyword evidence="3" id="KW-1185">Reference proteome</keyword>
<evidence type="ECO:0000313" key="3">
    <source>
        <dbReference type="Proteomes" id="UP000257109"/>
    </source>
</evidence>
<evidence type="ECO:0000313" key="2">
    <source>
        <dbReference type="EMBL" id="RDX97780.1"/>
    </source>
</evidence>
<comment type="caution">
    <text evidence="2">The sequence shown here is derived from an EMBL/GenBank/DDBJ whole genome shotgun (WGS) entry which is preliminary data.</text>
</comment>
<organism evidence="2 3">
    <name type="scientific">Mucuna pruriens</name>
    <name type="common">Velvet bean</name>
    <name type="synonym">Dolichos pruriens</name>
    <dbReference type="NCBI Taxonomy" id="157652"/>
    <lineage>
        <taxon>Eukaryota</taxon>
        <taxon>Viridiplantae</taxon>
        <taxon>Streptophyta</taxon>
        <taxon>Embryophyta</taxon>
        <taxon>Tracheophyta</taxon>
        <taxon>Spermatophyta</taxon>
        <taxon>Magnoliopsida</taxon>
        <taxon>eudicotyledons</taxon>
        <taxon>Gunneridae</taxon>
        <taxon>Pentapetalae</taxon>
        <taxon>rosids</taxon>
        <taxon>fabids</taxon>
        <taxon>Fabales</taxon>
        <taxon>Fabaceae</taxon>
        <taxon>Papilionoideae</taxon>
        <taxon>50 kb inversion clade</taxon>
        <taxon>NPAAA clade</taxon>
        <taxon>indigoferoid/millettioid clade</taxon>
        <taxon>Phaseoleae</taxon>
        <taxon>Mucuna</taxon>
    </lineage>
</organism>
<accession>A0A371H4S4</accession>
<dbReference type="PANTHER" id="PTHR48154:SF1">
    <property type="entry name" value="PROTEIN, PUTATIVE-RELATED"/>
    <property type="match status" value="1"/>
</dbReference>
<dbReference type="Pfam" id="PF24924">
    <property type="entry name" value="DUF7745"/>
    <property type="match status" value="1"/>
</dbReference>
<evidence type="ECO:0000259" key="1">
    <source>
        <dbReference type="Pfam" id="PF24924"/>
    </source>
</evidence>
<sequence length="169" mass="19799">MEIETRYLDRQRHPVHVKVLDFSSLCYWGSCLRGRWRRTFEKIYNNLLGILEVEMQPTALEALIQYYDPPLRCFTFKDFQMAPTLEEDSKGVAESEWPRRNLEGLPRIEATPGPRRRGLANIHRHLWLASVWDRSTPSHKRLLDSMAMDVFLAKKNRGENPTMAILANT</sequence>
<dbReference type="EMBL" id="QJKJ01003575">
    <property type="protein sequence ID" value="RDX97780.1"/>
    <property type="molecule type" value="Genomic_DNA"/>
</dbReference>
<reference evidence="2" key="1">
    <citation type="submission" date="2018-05" db="EMBL/GenBank/DDBJ databases">
        <title>Draft genome of Mucuna pruriens seed.</title>
        <authorList>
            <person name="Nnadi N.E."/>
            <person name="Vos R."/>
            <person name="Hasami M.H."/>
            <person name="Devisetty U.K."/>
            <person name="Aguiy J.C."/>
        </authorList>
    </citation>
    <scope>NUCLEOTIDE SEQUENCE [LARGE SCALE GENOMIC DNA]</scope>
    <source>
        <strain evidence="2">JCA_2017</strain>
    </source>
</reference>
<dbReference type="AlphaFoldDB" id="A0A371H4S4"/>
<dbReference type="PANTHER" id="PTHR48154">
    <property type="entry name" value="PROTEIN, PUTATIVE-RELATED"/>
    <property type="match status" value="1"/>
</dbReference>
<dbReference type="InterPro" id="IPR056647">
    <property type="entry name" value="DUF7745"/>
</dbReference>
<proteinExistence type="predicted"/>
<name>A0A371H4S4_MUCPR</name>
<feature type="domain" description="DUF7745" evidence="1">
    <location>
        <begin position="32"/>
        <end position="90"/>
    </location>
</feature>
<feature type="non-terminal residue" evidence="2">
    <location>
        <position position="1"/>
    </location>
</feature>
<gene>
    <name evidence="2" type="ORF">CR513_19423</name>
</gene>
<dbReference type="Proteomes" id="UP000257109">
    <property type="component" value="Unassembled WGS sequence"/>
</dbReference>
<dbReference type="OrthoDB" id="1743443at2759"/>